<name>A0ABY8MLV6_9SPIO</name>
<dbReference type="RefSeq" id="WP_326928591.1">
    <property type="nucleotide sequence ID" value="NZ_CP123443.1"/>
</dbReference>
<dbReference type="EMBL" id="CP123443">
    <property type="protein sequence ID" value="WGK70380.1"/>
    <property type="molecule type" value="Genomic_DNA"/>
</dbReference>
<protein>
    <submittedName>
        <fullName evidence="2">DUF4435 domain-containing protein</fullName>
    </submittedName>
</protein>
<accession>A0ABY8MLV6</accession>
<dbReference type="Pfam" id="PF14491">
    <property type="entry name" value="DUF4435"/>
    <property type="match status" value="1"/>
</dbReference>
<feature type="domain" description="DUF4435" evidence="1">
    <location>
        <begin position="31"/>
        <end position="263"/>
    </location>
</feature>
<evidence type="ECO:0000313" key="2">
    <source>
        <dbReference type="EMBL" id="WGK70380.1"/>
    </source>
</evidence>
<organism evidence="2 3">
    <name type="scientific">Candidatus Haliotispira prima</name>
    <dbReference type="NCBI Taxonomy" id="3034016"/>
    <lineage>
        <taxon>Bacteria</taxon>
        <taxon>Pseudomonadati</taxon>
        <taxon>Spirochaetota</taxon>
        <taxon>Spirochaetia</taxon>
        <taxon>Spirochaetales</taxon>
        <taxon>Spirochaetaceae</taxon>
        <taxon>Candidatus Haliotispira</taxon>
    </lineage>
</organism>
<dbReference type="InterPro" id="IPR029492">
    <property type="entry name" value="DUF4435"/>
</dbReference>
<dbReference type="Proteomes" id="UP001228690">
    <property type="component" value="Chromosome"/>
</dbReference>
<keyword evidence="3" id="KW-1185">Reference proteome</keyword>
<gene>
    <name evidence="2" type="ORF">P0082_05830</name>
</gene>
<evidence type="ECO:0000313" key="3">
    <source>
        <dbReference type="Proteomes" id="UP001228690"/>
    </source>
</evidence>
<sequence>MLELHKKALESKVQICLHKFKCNYKRDSKVIYGFCEGKSDLSFYKGPIGSYVDNNWEIELLEVGGFDNVVELFGKIDWRTYDKSQVVFFIDRDLTEFTGVKLPNESNVYITDNYSIENDVVNWNTCERVLTEILGFTALSVDDKTEIKDLFNVGLTSFIKEMVPVMSWIVSWQKKKRKAYLKNIEMKHLFKIKEGELKPVLRPGKQKNVTEYIHRQCSLEIDAGYFIEGGCAEFCEKDRHLKFTRGKYLLWFLTEFCLSVHRDCLEMPIIKSVTTQPKNSTNFSHSRAVIDISTRCRAPESLKKFLSGTVKVYVAQKDAV</sequence>
<reference evidence="2 3" key="1">
    <citation type="submission" date="2023-04" db="EMBL/GenBank/DDBJ databases">
        <title>Spirochaete genome identified in red abalone sample constitutes a novel genus.</title>
        <authorList>
            <person name="Sharma S.P."/>
            <person name="Purcell C.M."/>
            <person name="Hyde J.R."/>
            <person name="Severin A.J."/>
        </authorList>
    </citation>
    <scope>NUCLEOTIDE SEQUENCE [LARGE SCALE GENOMIC DNA]</scope>
    <source>
        <strain evidence="2 3">SP-2023</strain>
    </source>
</reference>
<proteinExistence type="predicted"/>
<evidence type="ECO:0000259" key="1">
    <source>
        <dbReference type="Pfam" id="PF14491"/>
    </source>
</evidence>